<organism evidence="8 9">
    <name type="scientific">Schwartzia succinivorans DSM 10502</name>
    <dbReference type="NCBI Taxonomy" id="1123243"/>
    <lineage>
        <taxon>Bacteria</taxon>
        <taxon>Bacillati</taxon>
        <taxon>Bacillota</taxon>
        <taxon>Negativicutes</taxon>
        <taxon>Selenomonadales</taxon>
        <taxon>Selenomonadaceae</taxon>
        <taxon>Schwartzia</taxon>
    </lineage>
</organism>
<keyword evidence="6 7" id="KW-0414">Isoprene biosynthesis</keyword>
<dbReference type="RefSeq" id="WP_072935059.1">
    <property type="nucleotide sequence ID" value="NZ_FQUG01000003.1"/>
</dbReference>
<name>A0A1M4UFK4_9FIRM</name>
<dbReference type="PANTHER" id="PTHR32125">
    <property type="entry name" value="2-C-METHYL-D-ERYTHRITOL 4-PHOSPHATE CYTIDYLYLTRANSFERASE, CHLOROPLASTIC"/>
    <property type="match status" value="1"/>
</dbReference>
<gene>
    <name evidence="7" type="primary">ispD</name>
    <name evidence="8" type="ORF">SAMN02745190_00639</name>
</gene>
<dbReference type="PANTHER" id="PTHR32125:SF4">
    <property type="entry name" value="2-C-METHYL-D-ERYTHRITOL 4-PHOSPHATE CYTIDYLYLTRANSFERASE, CHLOROPLASTIC"/>
    <property type="match status" value="1"/>
</dbReference>
<dbReference type="CDD" id="cd02516">
    <property type="entry name" value="CDP-ME_synthetase"/>
    <property type="match status" value="1"/>
</dbReference>
<dbReference type="InterPro" id="IPR029044">
    <property type="entry name" value="Nucleotide-diphossugar_trans"/>
</dbReference>
<feature type="site" description="Transition state stabilizer" evidence="7">
    <location>
        <position position="21"/>
    </location>
</feature>
<evidence type="ECO:0000256" key="5">
    <source>
        <dbReference type="ARBA" id="ARBA00022695"/>
    </source>
</evidence>
<comment type="catalytic activity">
    <reaction evidence="1 7">
        <text>2-C-methyl-D-erythritol 4-phosphate + CTP + H(+) = 4-CDP-2-C-methyl-D-erythritol + diphosphate</text>
        <dbReference type="Rhea" id="RHEA:13429"/>
        <dbReference type="ChEBI" id="CHEBI:15378"/>
        <dbReference type="ChEBI" id="CHEBI:33019"/>
        <dbReference type="ChEBI" id="CHEBI:37563"/>
        <dbReference type="ChEBI" id="CHEBI:57823"/>
        <dbReference type="ChEBI" id="CHEBI:58262"/>
        <dbReference type="EC" id="2.7.7.60"/>
    </reaction>
</comment>
<dbReference type="GO" id="GO:0050518">
    <property type="term" value="F:2-C-methyl-D-erythritol 4-phosphate cytidylyltransferase activity"/>
    <property type="evidence" value="ECO:0007669"/>
    <property type="project" value="UniProtKB-UniRule"/>
</dbReference>
<comment type="similarity">
    <text evidence="3 7">Belongs to the IspD/TarI cytidylyltransferase family. IspD subfamily.</text>
</comment>
<dbReference type="PROSITE" id="PS01295">
    <property type="entry name" value="ISPD"/>
    <property type="match status" value="1"/>
</dbReference>
<dbReference type="UniPathway" id="UPA00056">
    <property type="reaction ID" value="UER00093"/>
</dbReference>
<comment type="pathway">
    <text evidence="2 7">Isoprenoid biosynthesis; isopentenyl diphosphate biosynthesis via DXP pathway; isopentenyl diphosphate from 1-deoxy-D-xylulose 5-phosphate: step 2/6.</text>
</comment>
<feature type="site" description="Positions MEP for the nucleophilic attack" evidence="7">
    <location>
        <position position="153"/>
    </location>
</feature>
<feature type="site" description="Transition state stabilizer" evidence="7">
    <location>
        <position position="14"/>
    </location>
</feature>
<evidence type="ECO:0000313" key="8">
    <source>
        <dbReference type="EMBL" id="SHE55475.1"/>
    </source>
</evidence>
<dbReference type="NCBIfam" id="TIGR00453">
    <property type="entry name" value="ispD"/>
    <property type="match status" value="1"/>
</dbReference>
<proteinExistence type="inferred from homology"/>
<evidence type="ECO:0000256" key="6">
    <source>
        <dbReference type="ARBA" id="ARBA00023229"/>
    </source>
</evidence>
<dbReference type="InterPro" id="IPR001228">
    <property type="entry name" value="IspD"/>
</dbReference>
<dbReference type="AlphaFoldDB" id="A0A1M4UFK4"/>
<evidence type="ECO:0000256" key="4">
    <source>
        <dbReference type="ARBA" id="ARBA00022679"/>
    </source>
</evidence>
<sequence>MVSVVVPAAGQGKRMHAGINKTFLTLLGTPMLVRTMQKLSACSKVDEIIVAVGEDEVEGTRKLLEHVPNIKPFAIVAGGAERQDSVANGLRAVSFEADIVLVHDAARPMVSVETIEKVIDAAKETGAAIAAVPAKNTIKVVDEDGIVESTPERASLWEVQTPQGFKKDMLMEAYQNAYAEKFLGTDDASLVERLGYPVKVVMSDYRNIKITTPEDLLTAEAFLGSDALDSAKKGLDEAKKGIDDAVSFVAEKAEEFRKKWKDGTL</sequence>
<protein>
    <recommendedName>
        <fullName evidence="7">2-C-methyl-D-erythritol 4-phosphate cytidylyltransferase</fullName>
        <ecNumber evidence="7">2.7.7.60</ecNumber>
    </recommendedName>
    <alternativeName>
        <fullName evidence="7">4-diphosphocytidyl-2C-methyl-D-erythritol synthase</fullName>
    </alternativeName>
    <alternativeName>
        <fullName evidence="7">MEP cytidylyltransferase</fullName>
        <shortName evidence="7">MCT</shortName>
    </alternativeName>
</protein>
<dbReference type="STRING" id="1123243.SAMN02745190_00639"/>
<keyword evidence="5 7" id="KW-0548">Nucleotidyltransferase</keyword>
<accession>A0A1M4UFK4</accession>
<evidence type="ECO:0000313" key="9">
    <source>
        <dbReference type="Proteomes" id="UP000184404"/>
    </source>
</evidence>
<evidence type="ECO:0000256" key="3">
    <source>
        <dbReference type="ARBA" id="ARBA00009789"/>
    </source>
</evidence>
<dbReference type="Gene3D" id="3.90.550.10">
    <property type="entry name" value="Spore Coat Polysaccharide Biosynthesis Protein SpsA, Chain A"/>
    <property type="match status" value="1"/>
</dbReference>
<comment type="function">
    <text evidence="7">Catalyzes the formation of 4-diphosphocytidyl-2-C-methyl-D-erythritol from CTP and 2-C-methyl-D-erythritol 4-phosphate (MEP).</text>
</comment>
<dbReference type="GO" id="GO:0019288">
    <property type="term" value="P:isopentenyl diphosphate biosynthetic process, methylerythritol 4-phosphate pathway"/>
    <property type="evidence" value="ECO:0007669"/>
    <property type="project" value="UniProtKB-UniRule"/>
</dbReference>
<keyword evidence="4 7" id="KW-0808">Transferase</keyword>
<dbReference type="InterPro" id="IPR050088">
    <property type="entry name" value="IspD/TarI_cytidylyltransf_bact"/>
</dbReference>
<dbReference type="OrthoDB" id="9806837at2"/>
<dbReference type="EC" id="2.7.7.60" evidence="7"/>
<dbReference type="FunFam" id="3.90.550.10:FF:000003">
    <property type="entry name" value="2-C-methyl-D-erythritol 4-phosphate cytidylyltransferase"/>
    <property type="match status" value="1"/>
</dbReference>
<dbReference type="SUPFAM" id="SSF53448">
    <property type="entry name" value="Nucleotide-diphospho-sugar transferases"/>
    <property type="match status" value="1"/>
</dbReference>
<dbReference type="EMBL" id="FQUG01000003">
    <property type="protein sequence ID" value="SHE55475.1"/>
    <property type="molecule type" value="Genomic_DNA"/>
</dbReference>
<dbReference type="InterPro" id="IPR034683">
    <property type="entry name" value="IspD/TarI"/>
</dbReference>
<reference evidence="8 9" key="1">
    <citation type="submission" date="2016-11" db="EMBL/GenBank/DDBJ databases">
        <authorList>
            <person name="Jaros S."/>
            <person name="Januszkiewicz K."/>
            <person name="Wedrychowicz H."/>
        </authorList>
    </citation>
    <scope>NUCLEOTIDE SEQUENCE [LARGE SCALE GENOMIC DNA]</scope>
    <source>
        <strain evidence="8 9">DSM 10502</strain>
    </source>
</reference>
<dbReference type="InterPro" id="IPR018294">
    <property type="entry name" value="ISPD_synthase_CS"/>
</dbReference>
<dbReference type="HAMAP" id="MF_00108">
    <property type="entry name" value="IspD"/>
    <property type="match status" value="1"/>
</dbReference>
<feature type="site" description="Positions MEP for the nucleophilic attack" evidence="7">
    <location>
        <position position="209"/>
    </location>
</feature>
<evidence type="ECO:0000256" key="1">
    <source>
        <dbReference type="ARBA" id="ARBA00001282"/>
    </source>
</evidence>
<dbReference type="Pfam" id="PF01128">
    <property type="entry name" value="IspD"/>
    <property type="match status" value="1"/>
</dbReference>
<dbReference type="Proteomes" id="UP000184404">
    <property type="component" value="Unassembled WGS sequence"/>
</dbReference>
<evidence type="ECO:0000256" key="2">
    <source>
        <dbReference type="ARBA" id="ARBA00004787"/>
    </source>
</evidence>
<evidence type="ECO:0000256" key="7">
    <source>
        <dbReference type="HAMAP-Rule" id="MF_00108"/>
    </source>
</evidence>
<keyword evidence="9" id="KW-1185">Reference proteome</keyword>